<gene>
    <name evidence="1" type="ORF">KDK_32110</name>
</gene>
<dbReference type="SUPFAM" id="SSF140453">
    <property type="entry name" value="EsxAB dimer-like"/>
    <property type="match status" value="1"/>
</dbReference>
<dbReference type="Gene3D" id="1.10.287.1060">
    <property type="entry name" value="ESAT-6-like"/>
    <property type="match status" value="1"/>
</dbReference>
<evidence type="ECO:0000313" key="1">
    <source>
        <dbReference type="EMBL" id="GCE19411.1"/>
    </source>
</evidence>
<keyword evidence="2" id="KW-1185">Reference proteome</keyword>
<accession>A0A402AJV8</accession>
<proteinExistence type="predicted"/>
<evidence type="ECO:0008006" key="3">
    <source>
        <dbReference type="Google" id="ProtNLM"/>
    </source>
</evidence>
<organism evidence="1 2">
    <name type="scientific">Dictyobacter kobayashii</name>
    <dbReference type="NCBI Taxonomy" id="2014872"/>
    <lineage>
        <taxon>Bacteria</taxon>
        <taxon>Bacillati</taxon>
        <taxon>Chloroflexota</taxon>
        <taxon>Ktedonobacteria</taxon>
        <taxon>Ktedonobacterales</taxon>
        <taxon>Dictyobacteraceae</taxon>
        <taxon>Dictyobacter</taxon>
    </lineage>
</organism>
<dbReference type="Proteomes" id="UP000287188">
    <property type="component" value="Unassembled WGS sequence"/>
</dbReference>
<reference evidence="2" key="1">
    <citation type="submission" date="2018-12" db="EMBL/GenBank/DDBJ databases">
        <title>Tengunoibacter tsumagoiensis gen. nov., sp. nov., Dictyobacter kobayashii sp. nov., D. alpinus sp. nov., and D. joshuensis sp. nov. and description of Dictyobacteraceae fam. nov. within the order Ktedonobacterales isolated from Tengu-no-mugimeshi.</title>
        <authorList>
            <person name="Wang C.M."/>
            <person name="Zheng Y."/>
            <person name="Sakai Y."/>
            <person name="Toyoda A."/>
            <person name="Minakuchi Y."/>
            <person name="Abe K."/>
            <person name="Yokota A."/>
            <person name="Yabe S."/>
        </authorList>
    </citation>
    <scope>NUCLEOTIDE SEQUENCE [LARGE SCALE GENOMIC DNA]</scope>
    <source>
        <strain evidence="2">Uno11</strain>
    </source>
</reference>
<protein>
    <recommendedName>
        <fullName evidence="3">ESAT-6-like protein</fullName>
    </recommendedName>
</protein>
<dbReference type="EMBL" id="BIFS01000001">
    <property type="protein sequence ID" value="GCE19411.1"/>
    <property type="molecule type" value="Genomic_DNA"/>
</dbReference>
<evidence type="ECO:0000313" key="2">
    <source>
        <dbReference type="Proteomes" id="UP000287188"/>
    </source>
</evidence>
<dbReference type="AlphaFoldDB" id="A0A402AJV8"/>
<dbReference type="RefSeq" id="WP_126551293.1">
    <property type="nucleotide sequence ID" value="NZ_BIFS01000001.1"/>
</dbReference>
<name>A0A402AJV8_9CHLR</name>
<comment type="caution">
    <text evidence="1">The sequence shown here is derived from an EMBL/GenBank/DDBJ whole genome shotgun (WGS) entry which is preliminary data.</text>
</comment>
<sequence>MANTIDVDQLYSLVQSITNIRGALDGQSSAISSLAGLASAALTGSTASTFDAHLSNWTSDLAGLISKIDTAQSALNTLYNTVESQTSTLNQIPV</sequence>
<dbReference type="InterPro" id="IPR036689">
    <property type="entry name" value="ESAT-6-like_sf"/>
</dbReference>